<accession>A0AAN7PEU7</accession>
<evidence type="ECO:0000313" key="2">
    <source>
        <dbReference type="Proteomes" id="UP001353858"/>
    </source>
</evidence>
<dbReference type="EMBL" id="JARPUR010000002">
    <property type="protein sequence ID" value="KAK4881336.1"/>
    <property type="molecule type" value="Genomic_DNA"/>
</dbReference>
<comment type="caution">
    <text evidence="1">The sequence shown here is derived from an EMBL/GenBank/DDBJ whole genome shotgun (WGS) entry which is preliminary data.</text>
</comment>
<sequence>MNLRASGSHSAAAVLKDITTTSPTQAARYQSAFKSSTKQVPQEISADLALNLIISGKMTKKTYNMVREMTNENRSSSVYLSYHKILAAKSRCYPLSSSMKVTELSAEVSLQALLDHTTSRLIEVQREVITTLDDSLLNNMKLFLKWGCDGSASQQYKQKFTETESSDAFSFFYLRGTFTNGSK</sequence>
<keyword evidence="2" id="KW-1185">Reference proteome</keyword>
<protein>
    <submittedName>
        <fullName evidence="1">Uncharacterized protein</fullName>
    </submittedName>
</protein>
<proteinExistence type="predicted"/>
<organism evidence="1 2">
    <name type="scientific">Aquatica leii</name>
    <dbReference type="NCBI Taxonomy" id="1421715"/>
    <lineage>
        <taxon>Eukaryota</taxon>
        <taxon>Metazoa</taxon>
        <taxon>Ecdysozoa</taxon>
        <taxon>Arthropoda</taxon>
        <taxon>Hexapoda</taxon>
        <taxon>Insecta</taxon>
        <taxon>Pterygota</taxon>
        <taxon>Neoptera</taxon>
        <taxon>Endopterygota</taxon>
        <taxon>Coleoptera</taxon>
        <taxon>Polyphaga</taxon>
        <taxon>Elateriformia</taxon>
        <taxon>Elateroidea</taxon>
        <taxon>Lampyridae</taxon>
        <taxon>Luciolinae</taxon>
        <taxon>Aquatica</taxon>
    </lineage>
</organism>
<reference evidence="2" key="1">
    <citation type="submission" date="2023-01" db="EMBL/GenBank/DDBJ databases">
        <title>Key to firefly adult light organ development and bioluminescence: homeobox transcription factors regulate luciferase expression and transportation to peroxisome.</title>
        <authorList>
            <person name="Fu X."/>
        </authorList>
    </citation>
    <scope>NUCLEOTIDE SEQUENCE [LARGE SCALE GENOMIC DNA]</scope>
</reference>
<name>A0AAN7PEU7_9COLE</name>
<dbReference type="AlphaFoldDB" id="A0AAN7PEU7"/>
<dbReference type="Proteomes" id="UP001353858">
    <property type="component" value="Unassembled WGS sequence"/>
</dbReference>
<evidence type="ECO:0000313" key="1">
    <source>
        <dbReference type="EMBL" id="KAK4881336.1"/>
    </source>
</evidence>
<gene>
    <name evidence="1" type="ORF">RN001_004655</name>
</gene>